<evidence type="ECO:0000256" key="2">
    <source>
        <dbReference type="SAM" id="SignalP"/>
    </source>
</evidence>
<feature type="transmembrane region" description="Helical" evidence="1">
    <location>
        <begin position="132"/>
        <end position="157"/>
    </location>
</feature>
<evidence type="ECO:0000313" key="4">
    <source>
        <dbReference type="Proteomes" id="UP000266673"/>
    </source>
</evidence>
<accession>A0A397V6J6</accession>
<dbReference type="AlphaFoldDB" id="A0A397V6J6"/>
<feature type="transmembrane region" description="Helical" evidence="1">
    <location>
        <begin position="277"/>
        <end position="299"/>
    </location>
</feature>
<keyword evidence="1" id="KW-0472">Membrane</keyword>
<keyword evidence="1" id="KW-1133">Transmembrane helix</keyword>
<feature type="signal peptide" evidence="2">
    <location>
        <begin position="1"/>
        <end position="29"/>
    </location>
</feature>
<comment type="caution">
    <text evidence="3">The sequence shown here is derived from an EMBL/GenBank/DDBJ whole genome shotgun (WGS) entry which is preliminary data.</text>
</comment>
<feature type="chain" id="PRO_5017205736" evidence="2">
    <location>
        <begin position="30"/>
        <end position="379"/>
    </location>
</feature>
<feature type="transmembrane region" description="Helical" evidence="1">
    <location>
        <begin position="103"/>
        <end position="126"/>
    </location>
</feature>
<feature type="transmembrane region" description="Helical" evidence="1">
    <location>
        <begin position="305"/>
        <end position="323"/>
    </location>
</feature>
<keyword evidence="4" id="KW-1185">Reference proteome</keyword>
<keyword evidence="2" id="KW-0732">Signal</keyword>
<keyword evidence="1" id="KW-0812">Transmembrane</keyword>
<proteinExistence type="predicted"/>
<dbReference type="Proteomes" id="UP000266673">
    <property type="component" value="Unassembled WGS sequence"/>
</dbReference>
<evidence type="ECO:0000256" key="1">
    <source>
        <dbReference type="SAM" id="Phobius"/>
    </source>
</evidence>
<gene>
    <name evidence="3" type="ORF">C2G38_2247544</name>
</gene>
<feature type="transmembrane region" description="Helical" evidence="1">
    <location>
        <begin position="234"/>
        <end position="256"/>
    </location>
</feature>
<evidence type="ECO:0000313" key="3">
    <source>
        <dbReference type="EMBL" id="RIB15563.1"/>
    </source>
</evidence>
<feature type="transmembrane region" description="Helical" evidence="1">
    <location>
        <begin position="60"/>
        <end position="82"/>
    </location>
</feature>
<feature type="transmembrane region" description="Helical" evidence="1">
    <location>
        <begin position="201"/>
        <end position="222"/>
    </location>
</feature>
<reference evidence="3 4" key="1">
    <citation type="submission" date="2018-06" db="EMBL/GenBank/DDBJ databases">
        <title>Comparative genomics reveals the genomic features of Rhizophagus irregularis, R. cerebriforme, R. diaphanum and Gigaspora rosea, and their symbiotic lifestyle signature.</title>
        <authorList>
            <person name="Morin E."/>
            <person name="San Clemente H."/>
            <person name="Chen E.C.H."/>
            <person name="De La Providencia I."/>
            <person name="Hainaut M."/>
            <person name="Kuo A."/>
            <person name="Kohler A."/>
            <person name="Murat C."/>
            <person name="Tang N."/>
            <person name="Roy S."/>
            <person name="Loubradou J."/>
            <person name="Henrissat B."/>
            <person name="Grigoriev I.V."/>
            <person name="Corradi N."/>
            <person name="Roux C."/>
            <person name="Martin F.M."/>
        </authorList>
    </citation>
    <scope>NUCLEOTIDE SEQUENCE [LARGE SCALE GENOMIC DNA]</scope>
    <source>
        <strain evidence="3 4">DAOM 194757</strain>
    </source>
</reference>
<dbReference type="EMBL" id="QKWP01000735">
    <property type="protein sequence ID" value="RIB15563.1"/>
    <property type="molecule type" value="Genomic_DNA"/>
</dbReference>
<name>A0A397V6J6_9GLOM</name>
<dbReference type="OrthoDB" id="10330165at2759"/>
<sequence>MKSYNFIFKKSFEIIFLLFFLTQPSFVNAAESVDFNTSYFNASFDLPFETGVPGRNSSKIALTFFFLRVLPVIYQFCFIYANDNKELLDNDHKDKAVSIVLRVYNDIIQMILPALLLLFPSFLAPYNLYPSLLFIILQTYTIIMISASFISFSYSIYDYKRYYFVYDYFKNGKKYFKDDNGYYFKVNFYEKQKENDFYLHYKIFCLVLGFVSVLFNFCLLFFVGKAYGFNTLNFFVFVFCVFLQLYGSIDAFNLLFSDFFNLRSKKCRDICKGREMTLNLFTVGYATRTLHLAVIAYYFSDAFSYHWVTATILFSATTTLNFAKTDIHFENPNSSFIYKMDWLYHFKIYTNDENDKEKSKLKELIKSRYKNLDVKILIQ</sequence>
<protein>
    <submittedName>
        <fullName evidence="3">Uncharacterized protein</fullName>
    </submittedName>
</protein>
<organism evidence="3 4">
    <name type="scientific">Gigaspora rosea</name>
    <dbReference type="NCBI Taxonomy" id="44941"/>
    <lineage>
        <taxon>Eukaryota</taxon>
        <taxon>Fungi</taxon>
        <taxon>Fungi incertae sedis</taxon>
        <taxon>Mucoromycota</taxon>
        <taxon>Glomeromycotina</taxon>
        <taxon>Glomeromycetes</taxon>
        <taxon>Diversisporales</taxon>
        <taxon>Gigasporaceae</taxon>
        <taxon>Gigaspora</taxon>
    </lineage>
</organism>